<comment type="subcellular location">
    <subcellularLocation>
        <location evidence="1">Secreted</location>
    </subcellularLocation>
</comment>
<evidence type="ECO:0000259" key="6">
    <source>
        <dbReference type="Pfam" id="PF00151"/>
    </source>
</evidence>
<evidence type="ECO:0000313" key="7">
    <source>
        <dbReference type="EMBL" id="KRT83183.1"/>
    </source>
</evidence>
<dbReference type="InterPro" id="IPR013818">
    <property type="entry name" value="Lipase"/>
</dbReference>
<evidence type="ECO:0000256" key="2">
    <source>
        <dbReference type="ARBA" id="ARBA00010701"/>
    </source>
</evidence>
<dbReference type="GO" id="GO:0016298">
    <property type="term" value="F:lipase activity"/>
    <property type="evidence" value="ECO:0007669"/>
    <property type="project" value="InterPro"/>
</dbReference>
<dbReference type="SUPFAM" id="SSF53474">
    <property type="entry name" value="alpha/beta-Hydrolases"/>
    <property type="match status" value="1"/>
</dbReference>
<evidence type="ECO:0000313" key="8">
    <source>
        <dbReference type="Proteomes" id="UP000051574"/>
    </source>
</evidence>
<accession>A0A0T6B739</accession>
<keyword evidence="3" id="KW-0964">Secreted</keyword>
<proteinExistence type="inferred from homology"/>
<dbReference type="Proteomes" id="UP000051574">
    <property type="component" value="Unassembled WGS sequence"/>
</dbReference>
<comment type="caution">
    <text evidence="7">The sequence shown here is derived from an EMBL/GenBank/DDBJ whole genome shotgun (WGS) entry which is preliminary data.</text>
</comment>
<keyword evidence="8" id="KW-1185">Reference proteome</keyword>
<protein>
    <submittedName>
        <fullName evidence="7">Hydrolase</fullName>
    </submittedName>
</protein>
<reference evidence="7 8" key="1">
    <citation type="submission" date="2015-09" db="EMBL/GenBank/DDBJ databases">
        <title>Draft genome of the scarab beetle Oryctes borbonicus.</title>
        <authorList>
            <person name="Meyer J.M."/>
            <person name="Markov G.V."/>
            <person name="Baskaran P."/>
            <person name="Herrmann M."/>
            <person name="Sommer R.J."/>
            <person name="Roedelsperger C."/>
        </authorList>
    </citation>
    <scope>NUCLEOTIDE SEQUENCE [LARGE SCALE GENOMIC DNA]</scope>
    <source>
        <strain evidence="7">OB123</strain>
        <tissue evidence="7">Whole animal</tissue>
    </source>
</reference>
<keyword evidence="7" id="KW-0378">Hydrolase</keyword>
<keyword evidence="5" id="KW-0732">Signal</keyword>
<dbReference type="PANTHER" id="PTHR11610:SF173">
    <property type="entry name" value="LIPASE DOMAIN-CONTAINING PROTEIN-RELATED"/>
    <property type="match status" value="1"/>
</dbReference>
<name>A0A0T6B739_9SCAR</name>
<evidence type="ECO:0000256" key="3">
    <source>
        <dbReference type="ARBA" id="ARBA00022525"/>
    </source>
</evidence>
<evidence type="ECO:0000256" key="5">
    <source>
        <dbReference type="SAM" id="SignalP"/>
    </source>
</evidence>
<evidence type="ECO:0000256" key="4">
    <source>
        <dbReference type="RuleBase" id="RU004262"/>
    </source>
</evidence>
<comment type="similarity">
    <text evidence="2 4">Belongs to the AB hydrolase superfamily. Lipase family.</text>
</comment>
<feature type="signal peptide" evidence="5">
    <location>
        <begin position="1"/>
        <end position="18"/>
    </location>
</feature>
<dbReference type="InterPro" id="IPR000734">
    <property type="entry name" value="TAG_lipase"/>
</dbReference>
<sequence>MLILKSALICSLVVCSVSHRPREIAQRRVFRLKQRLEAVRNRQRNPVRICYDAVGCFELHNPRSPLQRFPDNPQNLDTKFYLFRRNIKFSQPDTLLYNDDGLSLTQSKFNSSQPVKVIIHGFMGAWNNVNTLNASHIYLKIYDYNIISMDWSTAAKGPQYAQAAANTQVVGRQLGLLLEQMINLGLNPDNIHLIGFSLGAHVAACASEILKDKRILIGRITGLDAASPLFRSGHLREKSSKLDKTDAKFVDVLHTDASPVNI</sequence>
<dbReference type="OrthoDB" id="270009at2759"/>
<dbReference type="EMBL" id="LJIG01009386">
    <property type="protein sequence ID" value="KRT83183.1"/>
    <property type="molecule type" value="Genomic_DNA"/>
</dbReference>
<dbReference type="Gene3D" id="3.40.50.1820">
    <property type="entry name" value="alpha/beta hydrolase"/>
    <property type="match status" value="1"/>
</dbReference>
<gene>
    <name evidence="7" type="ORF">AMK59_4838</name>
</gene>
<dbReference type="GO" id="GO:0016042">
    <property type="term" value="P:lipid catabolic process"/>
    <property type="evidence" value="ECO:0007669"/>
    <property type="project" value="TreeGrafter"/>
</dbReference>
<feature type="chain" id="PRO_5006668424" evidence="5">
    <location>
        <begin position="19"/>
        <end position="262"/>
    </location>
</feature>
<dbReference type="Pfam" id="PF00151">
    <property type="entry name" value="Lipase"/>
    <property type="match status" value="1"/>
</dbReference>
<evidence type="ECO:0000256" key="1">
    <source>
        <dbReference type="ARBA" id="ARBA00004613"/>
    </source>
</evidence>
<feature type="domain" description="Lipase" evidence="6">
    <location>
        <begin position="49"/>
        <end position="260"/>
    </location>
</feature>
<dbReference type="InterPro" id="IPR029058">
    <property type="entry name" value="AB_hydrolase_fold"/>
</dbReference>
<dbReference type="GO" id="GO:0005615">
    <property type="term" value="C:extracellular space"/>
    <property type="evidence" value="ECO:0007669"/>
    <property type="project" value="TreeGrafter"/>
</dbReference>
<organism evidence="7 8">
    <name type="scientific">Oryctes borbonicus</name>
    <dbReference type="NCBI Taxonomy" id="1629725"/>
    <lineage>
        <taxon>Eukaryota</taxon>
        <taxon>Metazoa</taxon>
        <taxon>Ecdysozoa</taxon>
        <taxon>Arthropoda</taxon>
        <taxon>Hexapoda</taxon>
        <taxon>Insecta</taxon>
        <taxon>Pterygota</taxon>
        <taxon>Neoptera</taxon>
        <taxon>Endopterygota</taxon>
        <taxon>Coleoptera</taxon>
        <taxon>Polyphaga</taxon>
        <taxon>Scarabaeiformia</taxon>
        <taxon>Scarabaeidae</taxon>
        <taxon>Dynastinae</taxon>
        <taxon>Oryctes</taxon>
    </lineage>
</organism>
<dbReference type="AlphaFoldDB" id="A0A0T6B739"/>
<dbReference type="PANTHER" id="PTHR11610">
    <property type="entry name" value="LIPASE"/>
    <property type="match status" value="1"/>
</dbReference>